<name>A0A364P2X9_9PROT</name>
<dbReference type="Gene3D" id="3.40.50.150">
    <property type="entry name" value="Vaccinia Virus protein VP39"/>
    <property type="match status" value="1"/>
</dbReference>
<dbReference type="Proteomes" id="UP000251075">
    <property type="component" value="Unassembled WGS sequence"/>
</dbReference>
<proteinExistence type="predicted"/>
<sequence length="175" mass="19441">MAGSFKLASSEVLRREVSLRNPFRIEMLPWLSRLHSAAFRPRRRLSKRFIGKPAKRLFRLLMGLGATATGHFSLALPDGPRRIGFNARNTQFGALYQPQSQPLYEAETSALLDLLVGDDDCFVDIGANWGWYSLLVASRPGFKGKIHAFEPFPSTFSDLIGGVRGAGLESMIRVS</sequence>
<organism evidence="1 2">
    <name type="scientific">Paramagnetospirillum kuznetsovii</name>
    <dbReference type="NCBI Taxonomy" id="2053833"/>
    <lineage>
        <taxon>Bacteria</taxon>
        <taxon>Pseudomonadati</taxon>
        <taxon>Pseudomonadota</taxon>
        <taxon>Alphaproteobacteria</taxon>
        <taxon>Rhodospirillales</taxon>
        <taxon>Magnetospirillaceae</taxon>
        <taxon>Paramagnetospirillum</taxon>
    </lineage>
</organism>
<dbReference type="AlphaFoldDB" id="A0A364P2X9"/>
<evidence type="ECO:0000313" key="2">
    <source>
        <dbReference type="Proteomes" id="UP000251075"/>
    </source>
</evidence>
<dbReference type="EMBL" id="PGTO01000002">
    <property type="protein sequence ID" value="RAU23445.1"/>
    <property type="molecule type" value="Genomic_DNA"/>
</dbReference>
<evidence type="ECO:0000313" key="1">
    <source>
        <dbReference type="EMBL" id="RAU23445.1"/>
    </source>
</evidence>
<accession>A0A364P2X9</accession>
<protein>
    <recommendedName>
        <fullName evidence="3">FkbM family methyltransferase</fullName>
    </recommendedName>
</protein>
<reference evidence="1 2" key="1">
    <citation type="submission" date="2017-11" db="EMBL/GenBank/DDBJ databases">
        <title>Draft genome sequence of magnetotactic bacterium Magnetospirillum kuznetsovii LBB-42.</title>
        <authorList>
            <person name="Grouzdev D.S."/>
            <person name="Rysina M.S."/>
            <person name="Baslerov R.V."/>
            <person name="Koziaeva V."/>
        </authorList>
    </citation>
    <scope>NUCLEOTIDE SEQUENCE [LARGE SCALE GENOMIC DNA]</scope>
    <source>
        <strain evidence="1 2">LBB-42</strain>
    </source>
</reference>
<dbReference type="InterPro" id="IPR029063">
    <property type="entry name" value="SAM-dependent_MTases_sf"/>
</dbReference>
<keyword evidence="2" id="KW-1185">Reference proteome</keyword>
<comment type="caution">
    <text evidence="1">The sequence shown here is derived from an EMBL/GenBank/DDBJ whole genome shotgun (WGS) entry which is preliminary data.</text>
</comment>
<gene>
    <name evidence="1" type="ORF">CU669_04810</name>
</gene>
<dbReference type="SUPFAM" id="SSF53335">
    <property type="entry name" value="S-adenosyl-L-methionine-dependent methyltransferases"/>
    <property type="match status" value="1"/>
</dbReference>
<evidence type="ECO:0008006" key="3">
    <source>
        <dbReference type="Google" id="ProtNLM"/>
    </source>
</evidence>